<proteinExistence type="inferred from homology"/>
<evidence type="ECO:0000256" key="6">
    <source>
        <dbReference type="HAMAP-Rule" id="MF_00076"/>
    </source>
</evidence>
<evidence type="ECO:0000313" key="7">
    <source>
        <dbReference type="EMBL" id="REE26468.1"/>
    </source>
</evidence>
<dbReference type="Pfam" id="PF00475">
    <property type="entry name" value="IGPD"/>
    <property type="match status" value="1"/>
</dbReference>
<dbReference type="PANTHER" id="PTHR23133:SF2">
    <property type="entry name" value="IMIDAZOLEGLYCEROL-PHOSPHATE DEHYDRATASE"/>
    <property type="match status" value="1"/>
</dbReference>
<comment type="subcellular location">
    <subcellularLocation>
        <location evidence="6">Cytoplasm</location>
    </subcellularLocation>
</comment>
<dbReference type="NCBIfam" id="NF002111">
    <property type="entry name" value="PRK00951.2-1"/>
    <property type="match status" value="1"/>
</dbReference>
<dbReference type="FunFam" id="3.30.230.40:FF:000001">
    <property type="entry name" value="Imidazoleglycerol-phosphate dehydratase HisB"/>
    <property type="match status" value="1"/>
</dbReference>
<protein>
    <recommendedName>
        <fullName evidence="2 6">Imidazoleglycerol-phosphate dehydratase</fullName>
        <shortName evidence="6">IGPD</shortName>
        <ecNumber evidence="6">4.2.1.19</ecNumber>
    </recommendedName>
</protein>
<dbReference type="CDD" id="cd07914">
    <property type="entry name" value="IGPD"/>
    <property type="match status" value="1"/>
</dbReference>
<accession>A0A371NBY9</accession>
<dbReference type="AlphaFoldDB" id="A0A371NBY9"/>
<keyword evidence="3 6" id="KW-0028">Amino-acid biosynthesis</keyword>
<dbReference type="UniPathway" id="UPA00031">
    <property type="reaction ID" value="UER00011"/>
</dbReference>
<comment type="pathway">
    <text evidence="1 6">Amino-acid biosynthesis; L-histidine biosynthesis; L-histidine from 5-phospho-alpha-D-ribose 1-diphosphate: step 6/9.</text>
</comment>
<keyword evidence="8" id="KW-1185">Reference proteome</keyword>
<dbReference type="EMBL" id="QREL01000002">
    <property type="protein sequence ID" value="REE26468.1"/>
    <property type="molecule type" value="Genomic_DNA"/>
</dbReference>
<dbReference type="HAMAP" id="MF_00076">
    <property type="entry name" value="HisB"/>
    <property type="match status" value="1"/>
</dbReference>
<dbReference type="GO" id="GO:0004424">
    <property type="term" value="F:imidazoleglycerol-phosphate dehydratase activity"/>
    <property type="evidence" value="ECO:0007669"/>
    <property type="project" value="UniProtKB-UniRule"/>
</dbReference>
<comment type="caution">
    <text evidence="7">The sequence shown here is derived from an EMBL/GenBank/DDBJ whole genome shotgun (WGS) entry which is preliminary data.</text>
</comment>
<dbReference type="InterPro" id="IPR000807">
    <property type="entry name" value="ImidazoleglycerolP_deHydtase"/>
</dbReference>
<dbReference type="InterPro" id="IPR020565">
    <property type="entry name" value="ImidazoleglycerP_deHydtase_CS"/>
</dbReference>
<evidence type="ECO:0000256" key="2">
    <source>
        <dbReference type="ARBA" id="ARBA00016664"/>
    </source>
</evidence>
<gene>
    <name evidence="6" type="primary">hisB</name>
    <name evidence="7" type="ORF">C7452_1435</name>
</gene>
<dbReference type="InterPro" id="IPR038494">
    <property type="entry name" value="IGPD_sf"/>
</dbReference>
<evidence type="ECO:0000256" key="3">
    <source>
        <dbReference type="ARBA" id="ARBA00022605"/>
    </source>
</evidence>
<comment type="similarity">
    <text evidence="6">Belongs to the imidazoleglycerol-phosphate dehydratase family.</text>
</comment>
<name>A0A371NBY9_9EURY</name>
<evidence type="ECO:0000256" key="4">
    <source>
        <dbReference type="ARBA" id="ARBA00023102"/>
    </source>
</evidence>
<dbReference type="RefSeq" id="WP_115892677.1">
    <property type="nucleotide sequence ID" value="NZ_QREL01000002.1"/>
</dbReference>
<dbReference type="FunFam" id="3.30.230.40:FF:000003">
    <property type="entry name" value="Imidazoleglycerol-phosphate dehydratase HisB"/>
    <property type="match status" value="1"/>
</dbReference>
<dbReference type="GO" id="GO:0005737">
    <property type="term" value="C:cytoplasm"/>
    <property type="evidence" value="ECO:0007669"/>
    <property type="project" value="UniProtKB-SubCell"/>
</dbReference>
<dbReference type="PROSITE" id="PS00954">
    <property type="entry name" value="IGP_DEHYDRATASE_1"/>
    <property type="match status" value="1"/>
</dbReference>
<dbReference type="PROSITE" id="PS00955">
    <property type="entry name" value="IGP_DEHYDRATASE_2"/>
    <property type="match status" value="1"/>
</dbReference>
<dbReference type="EC" id="4.2.1.19" evidence="6"/>
<evidence type="ECO:0000256" key="5">
    <source>
        <dbReference type="ARBA" id="ARBA00023239"/>
    </source>
</evidence>
<reference evidence="7 8" key="1">
    <citation type="submission" date="2018-07" db="EMBL/GenBank/DDBJ databases">
        <title>Genomic Encyclopedia of Type Strains, Phase IV (KMG-IV): sequencing the most valuable type-strain genomes for metagenomic binning, comparative biology and taxonomic classification.</title>
        <authorList>
            <person name="Goeker M."/>
        </authorList>
    </citation>
    <scope>NUCLEOTIDE SEQUENCE [LARGE SCALE GENOMIC DNA]</scope>
    <source>
        <strain evidence="7 8">DSM 7466</strain>
    </source>
</reference>
<dbReference type="PANTHER" id="PTHR23133">
    <property type="entry name" value="IMIDAZOLEGLYCEROL-PHOSPHATE DEHYDRATASE HIS7"/>
    <property type="match status" value="1"/>
</dbReference>
<keyword evidence="5 6" id="KW-0456">Lyase</keyword>
<dbReference type="NCBIfam" id="NF002114">
    <property type="entry name" value="PRK00951.2-4"/>
    <property type="match status" value="1"/>
</dbReference>
<dbReference type="InterPro" id="IPR020568">
    <property type="entry name" value="Ribosomal_Su5_D2-typ_SF"/>
</dbReference>
<keyword evidence="4 6" id="KW-0368">Histidine biosynthesis</keyword>
<evidence type="ECO:0000256" key="1">
    <source>
        <dbReference type="ARBA" id="ARBA00005047"/>
    </source>
</evidence>
<evidence type="ECO:0000313" key="8">
    <source>
        <dbReference type="Proteomes" id="UP000256864"/>
    </source>
</evidence>
<organism evidence="7 8">
    <name type="scientific">Methanothermobacter defluvii</name>
    <dbReference type="NCBI Taxonomy" id="49339"/>
    <lineage>
        <taxon>Archaea</taxon>
        <taxon>Methanobacteriati</taxon>
        <taxon>Methanobacteriota</taxon>
        <taxon>Methanomada group</taxon>
        <taxon>Methanobacteria</taxon>
        <taxon>Methanobacteriales</taxon>
        <taxon>Methanobacteriaceae</taxon>
        <taxon>Methanothermobacter</taxon>
    </lineage>
</organism>
<keyword evidence="6" id="KW-0963">Cytoplasm</keyword>
<dbReference type="SUPFAM" id="SSF54211">
    <property type="entry name" value="Ribosomal protein S5 domain 2-like"/>
    <property type="match status" value="2"/>
</dbReference>
<dbReference type="Proteomes" id="UP000256864">
    <property type="component" value="Unassembled WGS sequence"/>
</dbReference>
<dbReference type="GO" id="GO:0000105">
    <property type="term" value="P:L-histidine biosynthetic process"/>
    <property type="evidence" value="ECO:0007669"/>
    <property type="project" value="UniProtKB-UniRule"/>
</dbReference>
<dbReference type="Gene3D" id="3.30.230.40">
    <property type="entry name" value="Imidazole glycerol phosphate dehydratase, domain 1"/>
    <property type="match status" value="2"/>
</dbReference>
<comment type="catalytic activity">
    <reaction evidence="6">
        <text>D-erythro-1-(imidazol-4-yl)glycerol 3-phosphate = 3-(imidazol-4-yl)-2-oxopropyl phosphate + H2O</text>
        <dbReference type="Rhea" id="RHEA:11040"/>
        <dbReference type="ChEBI" id="CHEBI:15377"/>
        <dbReference type="ChEBI" id="CHEBI:57766"/>
        <dbReference type="ChEBI" id="CHEBI:58278"/>
        <dbReference type="EC" id="4.2.1.19"/>
    </reaction>
</comment>
<sequence>MRRSMKTRETLETHVKVDLELDGSGKSSVNTGLGFLDHMLESVARHGLLDLEVEARGDLEVDDHHTVEDVALTLGEALREALGDRSGIRRMAHAMVPMDDALATVALDLSGRPYTVLELEFDDAVIGDVKSQNIGHFIESLAVSAGMNIHASVRGRNDHHKAEALFKALALAIRDAVRVEHGEIPSTKGKL</sequence>